<dbReference type="Proteomes" id="UP001189429">
    <property type="component" value="Unassembled WGS sequence"/>
</dbReference>
<dbReference type="EMBL" id="CAUYUJ010019745">
    <property type="protein sequence ID" value="CAK0893397.1"/>
    <property type="molecule type" value="Genomic_DNA"/>
</dbReference>
<reference evidence="3" key="1">
    <citation type="submission" date="2023-10" db="EMBL/GenBank/DDBJ databases">
        <authorList>
            <person name="Chen Y."/>
            <person name="Shah S."/>
            <person name="Dougan E. K."/>
            <person name="Thang M."/>
            <person name="Chan C."/>
        </authorList>
    </citation>
    <scope>NUCLEOTIDE SEQUENCE [LARGE SCALE GENOMIC DNA]</scope>
</reference>
<feature type="non-terminal residue" evidence="3">
    <location>
        <position position="1"/>
    </location>
</feature>
<gene>
    <name evidence="3" type="ORF">PCOR1329_LOCUS72750</name>
</gene>
<evidence type="ECO:0000256" key="1">
    <source>
        <dbReference type="SAM" id="MobiDB-lite"/>
    </source>
</evidence>
<proteinExistence type="predicted"/>
<comment type="caution">
    <text evidence="3">The sequence shown here is derived from an EMBL/GenBank/DDBJ whole genome shotgun (WGS) entry which is preliminary data.</text>
</comment>
<accession>A0ABN9X3T8</accession>
<name>A0ABN9X3T8_9DINO</name>
<evidence type="ECO:0000256" key="2">
    <source>
        <dbReference type="SAM" id="Phobius"/>
    </source>
</evidence>
<evidence type="ECO:0000313" key="4">
    <source>
        <dbReference type="Proteomes" id="UP001189429"/>
    </source>
</evidence>
<keyword evidence="2" id="KW-1133">Transmembrane helix</keyword>
<keyword evidence="2" id="KW-0812">Transmembrane</keyword>
<keyword evidence="4" id="KW-1185">Reference proteome</keyword>
<protein>
    <recommendedName>
        <fullName evidence="5">H(+)-exporting diphosphatase</fullName>
    </recommendedName>
</protein>
<evidence type="ECO:0000313" key="3">
    <source>
        <dbReference type="EMBL" id="CAK0893397.1"/>
    </source>
</evidence>
<feature type="region of interest" description="Disordered" evidence="1">
    <location>
        <begin position="50"/>
        <end position="105"/>
    </location>
</feature>
<sequence length="200" mass="20553">PVGSRWSRPSVGWAAPRTGWVLPEHPRDRLDPCERSGACFGAGATPQALRRGAGELASWRRRRPRSSAEASAATAIVGTARRPTSHRRPRGATPTGQARYDRPASGHGAAQVRSRACLGRGCDHDFVGESFGAFDMGEGLEGLGVAVALSNALILAALIMAASGAAGVLLGCVFSGLSAVRGLGVGLAGGALFLTQMARV</sequence>
<organism evidence="3 4">
    <name type="scientific">Prorocentrum cordatum</name>
    <dbReference type="NCBI Taxonomy" id="2364126"/>
    <lineage>
        <taxon>Eukaryota</taxon>
        <taxon>Sar</taxon>
        <taxon>Alveolata</taxon>
        <taxon>Dinophyceae</taxon>
        <taxon>Prorocentrales</taxon>
        <taxon>Prorocentraceae</taxon>
        <taxon>Prorocentrum</taxon>
    </lineage>
</organism>
<keyword evidence="2" id="KW-0472">Membrane</keyword>
<evidence type="ECO:0008006" key="5">
    <source>
        <dbReference type="Google" id="ProtNLM"/>
    </source>
</evidence>
<feature type="transmembrane region" description="Helical" evidence="2">
    <location>
        <begin position="168"/>
        <end position="194"/>
    </location>
</feature>